<dbReference type="SMART" id="SM00922">
    <property type="entry name" value="MR_MLE"/>
    <property type="match status" value="1"/>
</dbReference>
<dbReference type="InterPro" id="IPR013341">
    <property type="entry name" value="Mandelate_racemase_N_dom"/>
</dbReference>
<dbReference type="RefSeq" id="WP_344721223.1">
    <property type="nucleotide sequence ID" value="NZ_BAAAUS010000007.1"/>
</dbReference>
<keyword evidence="3" id="KW-0460">Magnesium</keyword>
<evidence type="ECO:0000256" key="2">
    <source>
        <dbReference type="ARBA" id="ARBA00022723"/>
    </source>
</evidence>
<dbReference type="SUPFAM" id="SSF51604">
    <property type="entry name" value="Enolase C-terminal domain-like"/>
    <property type="match status" value="1"/>
</dbReference>
<dbReference type="EMBL" id="JBHUCO010000009">
    <property type="protein sequence ID" value="MFD1517607.1"/>
    <property type="molecule type" value="Genomic_DNA"/>
</dbReference>
<dbReference type="Pfam" id="PF13378">
    <property type="entry name" value="MR_MLE_C"/>
    <property type="match status" value="1"/>
</dbReference>
<comment type="cofactor">
    <cofactor evidence="1">
        <name>Mg(2+)</name>
        <dbReference type="ChEBI" id="CHEBI:18420"/>
    </cofactor>
</comment>
<sequence>MDFPEITGFRVRPVVVPLRRPLRTASGTIPASPLLLIEIDTEGPVTGHSYVFAYTETALPPLVTIAGRLARDLIGQSASPEMCLERLRSRFRLLGLQGLLGMAVSGVEMALWDALGKRSGAGVVSLLGGEPVAVPAYDSFGMVDPATDGEELRRSVEAGFRGVKIKLGYPDVEEDLKVVRWVRKVVGANTELMVDYNQSLREQEAEIRIERLREFDVAWVEEPVAAEDLTGHARVRRSAGGRLQSGENWWFPSGFQTALHMIASDFAMLDVVKIGGFTGWMEAARLAQAASIPVSSHMFIEASAHALAVTPTRHWLEYLDVAGPILRSAPRPVDGNITAEGPGIGMTWDYDAANKFAA</sequence>
<gene>
    <name evidence="5" type="ORF">ACFSJD_08920</name>
</gene>
<comment type="caution">
    <text evidence="5">The sequence shown here is derived from an EMBL/GenBank/DDBJ whole genome shotgun (WGS) entry which is preliminary data.</text>
</comment>
<dbReference type="InterPro" id="IPR036849">
    <property type="entry name" value="Enolase-like_C_sf"/>
</dbReference>
<dbReference type="Gene3D" id="3.30.390.10">
    <property type="entry name" value="Enolase-like, N-terminal domain"/>
    <property type="match status" value="1"/>
</dbReference>
<dbReference type="PANTHER" id="PTHR13794">
    <property type="entry name" value="ENOLASE SUPERFAMILY, MANDELATE RACEMASE"/>
    <property type="match status" value="1"/>
</dbReference>
<reference evidence="6" key="1">
    <citation type="journal article" date="2019" name="Int. J. Syst. Evol. Microbiol.">
        <title>The Global Catalogue of Microorganisms (GCM) 10K type strain sequencing project: providing services to taxonomists for standard genome sequencing and annotation.</title>
        <authorList>
            <consortium name="The Broad Institute Genomics Platform"/>
            <consortium name="The Broad Institute Genome Sequencing Center for Infectious Disease"/>
            <person name="Wu L."/>
            <person name="Ma J."/>
        </authorList>
    </citation>
    <scope>NUCLEOTIDE SEQUENCE [LARGE SCALE GENOMIC DNA]</scope>
    <source>
        <strain evidence="6">CCM 7043</strain>
    </source>
</reference>
<evidence type="ECO:0000256" key="1">
    <source>
        <dbReference type="ARBA" id="ARBA00001946"/>
    </source>
</evidence>
<accession>A0ABW4ET28</accession>
<dbReference type="Pfam" id="PF02746">
    <property type="entry name" value="MR_MLE_N"/>
    <property type="match status" value="1"/>
</dbReference>
<evidence type="ECO:0000313" key="5">
    <source>
        <dbReference type="EMBL" id="MFD1517607.1"/>
    </source>
</evidence>
<proteinExistence type="predicted"/>
<dbReference type="InterPro" id="IPR018110">
    <property type="entry name" value="Mandel_Rmase/mucon_lact_enz_CS"/>
</dbReference>
<name>A0ABW4ET28_9PSEU</name>
<dbReference type="Gene3D" id="3.20.20.120">
    <property type="entry name" value="Enolase-like C-terminal domain"/>
    <property type="match status" value="1"/>
</dbReference>
<dbReference type="InterPro" id="IPR029065">
    <property type="entry name" value="Enolase_C-like"/>
</dbReference>
<dbReference type="InterPro" id="IPR046945">
    <property type="entry name" value="RHMD-like"/>
</dbReference>
<dbReference type="SFLD" id="SFLDG00179">
    <property type="entry name" value="mandelate_racemase"/>
    <property type="match status" value="1"/>
</dbReference>
<feature type="domain" description="Mandelate racemase/muconate lactonizing enzyme C-terminal" evidence="4">
    <location>
        <begin position="145"/>
        <end position="242"/>
    </location>
</feature>
<dbReference type="PROSITE" id="PS00909">
    <property type="entry name" value="MR_MLE_2"/>
    <property type="match status" value="1"/>
</dbReference>
<dbReference type="PANTHER" id="PTHR13794:SF58">
    <property type="entry name" value="MITOCHONDRIAL ENOLASE SUPERFAMILY MEMBER 1"/>
    <property type="match status" value="1"/>
</dbReference>
<dbReference type="Proteomes" id="UP001597114">
    <property type="component" value="Unassembled WGS sequence"/>
</dbReference>
<organism evidence="5 6">
    <name type="scientific">Pseudonocardia yunnanensis</name>
    <dbReference type="NCBI Taxonomy" id="58107"/>
    <lineage>
        <taxon>Bacteria</taxon>
        <taxon>Bacillati</taxon>
        <taxon>Actinomycetota</taxon>
        <taxon>Actinomycetes</taxon>
        <taxon>Pseudonocardiales</taxon>
        <taxon>Pseudonocardiaceae</taxon>
        <taxon>Pseudonocardia</taxon>
    </lineage>
</organism>
<keyword evidence="6" id="KW-1185">Reference proteome</keyword>
<dbReference type="InterPro" id="IPR029017">
    <property type="entry name" value="Enolase-like_N"/>
</dbReference>
<dbReference type="SUPFAM" id="SSF54826">
    <property type="entry name" value="Enolase N-terminal domain-like"/>
    <property type="match status" value="1"/>
</dbReference>
<keyword evidence="2" id="KW-0479">Metal-binding</keyword>
<evidence type="ECO:0000256" key="3">
    <source>
        <dbReference type="ARBA" id="ARBA00022842"/>
    </source>
</evidence>
<dbReference type="SFLD" id="SFLDS00001">
    <property type="entry name" value="Enolase"/>
    <property type="match status" value="1"/>
</dbReference>
<protein>
    <submittedName>
        <fullName evidence="5">Enolase C-terminal domain-like protein</fullName>
    </submittedName>
</protein>
<evidence type="ECO:0000313" key="6">
    <source>
        <dbReference type="Proteomes" id="UP001597114"/>
    </source>
</evidence>
<dbReference type="InterPro" id="IPR013342">
    <property type="entry name" value="Mandelate_racemase_C"/>
</dbReference>
<evidence type="ECO:0000259" key="4">
    <source>
        <dbReference type="SMART" id="SM00922"/>
    </source>
</evidence>